<organism evidence="1 2">
    <name type="scientific">Candidatus Onthousia faecipullorum</name>
    <dbReference type="NCBI Taxonomy" id="2840887"/>
    <lineage>
        <taxon>Bacteria</taxon>
        <taxon>Bacillati</taxon>
        <taxon>Bacillota</taxon>
        <taxon>Bacilli</taxon>
        <taxon>Candidatus Onthousia</taxon>
    </lineage>
</organism>
<evidence type="ECO:0000313" key="1">
    <source>
        <dbReference type="EMBL" id="HIT38204.1"/>
    </source>
</evidence>
<sequence>MSSVHNILKKGDKILTFDNPNKEYEKRKRKVLWTNSNPSQEMGENVIINLSTDDYDELEWICAYSTSNSNNISESCLKGNSLLISAVSYTDGVSLRRIINRVSDTQYKTQIAKRNLDDTSIHVIPIKVIGMKNS</sequence>
<proteinExistence type="predicted"/>
<dbReference type="AlphaFoldDB" id="A0A9D1GDE9"/>
<reference evidence="1" key="1">
    <citation type="submission" date="2020-10" db="EMBL/GenBank/DDBJ databases">
        <authorList>
            <person name="Gilroy R."/>
        </authorList>
    </citation>
    <scope>NUCLEOTIDE SEQUENCE</scope>
    <source>
        <strain evidence="1">CHK195-26880</strain>
    </source>
</reference>
<evidence type="ECO:0000313" key="2">
    <source>
        <dbReference type="Proteomes" id="UP000886833"/>
    </source>
</evidence>
<dbReference type="Proteomes" id="UP000886833">
    <property type="component" value="Unassembled WGS sequence"/>
</dbReference>
<comment type="caution">
    <text evidence="1">The sequence shown here is derived from an EMBL/GenBank/DDBJ whole genome shotgun (WGS) entry which is preliminary data.</text>
</comment>
<protein>
    <submittedName>
        <fullName evidence="1">Uncharacterized protein</fullName>
    </submittedName>
</protein>
<name>A0A9D1GDE9_9FIRM</name>
<reference evidence="1" key="2">
    <citation type="journal article" date="2021" name="PeerJ">
        <title>Extensive microbial diversity within the chicken gut microbiome revealed by metagenomics and culture.</title>
        <authorList>
            <person name="Gilroy R."/>
            <person name="Ravi A."/>
            <person name="Getino M."/>
            <person name="Pursley I."/>
            <person name="Horton D.L."/>
            <person name="Alikhan N.F."/>
            <person name="Baker D."/>
            <person name="Gharbi K."/>
            <person name="Hall N."/>
            <person name="Watson M."/>
            <person name="Adriaenssens E.M."/>
            <person name="Foster-Nyarko E."/>
            <person name="Jarju S."/>
            <person name="Secka A."/>
            <person name="Antonio M."/>
            <person name="Oren A."/>
            <person name="Chaudhuri R.R."/>
            <person name="La Ragione R."/>
            <person name="Hildebrand F."/>
            <person name="Pallen M.J."/>
        </authorList>
    </citation>
    <scope>NUCLEOTIDE SEQUENCE</scope>
    <source>
        <strain evidence="1">CHK195-26880</strain>
    </source>
</reference>
<dbReference type="EMBL" id="DVKQ01000092">
    <property type="protein sequence ID" value="HIT38204.1"/>
    <property type="molecule type" value="Genomic_DNA"/>
</dbReference>
<accession>A0A9D1GDE9</accession>
<gene>
    <name evidence="1" type="ORF">IAB59_07005</name>
</gene>